<evidence type="ECO:0000313" key="1">
    <source>
        <dbReference type="EMBL" id="SCY96022.1"/>
    </source>
</evidence>
<evidence type="ECO:0008006" key="3">
    <source>
        <dbReference type="Google" id="ProtNLM"/>
    </source>
</evidence>
<dbReference type="AlphaFoldDB" id="A0A1G5K5X2"/>
<evidence type="ECO:0000313" key="2">
    <source>
        <dbReference type="Proteomes" id="UP000198636"/>
    </source>
</evidence>
<dbReference type="STRING" id="1120976.SAMN03080606_03246"/>
<gene>
    <name evidence="1" type="ORF">SAMN03080606_03246</name>
</gene>
<sequence length="327" mass="38930">MILNIKPKHEDFRSCVEDIVASVASWWDRNHLLMYAEAWNFQYIPWNPSLPNTLGRRLWEGEDKTWLNISNYHGIKISFQKDIISPQDAMMLIKSQLSEHRPIMVYVNDYWCPWRKLYQKEHQIQPCLVVGFEEGDSGLICIDPYSTKEIKYFPKEEFEYAYKNCVTFQKVENYNELLIVEDIIRLSPEKLFDEKAHGNSFQSMRNFAYDMENTLDMNLEMEGSTFSAPKSELLNTLKYISRRRRQYFLFLKYIGEGYGIDVCRYSEGMDMSWEKWSIITNLFLKMYYLEDWKLNKKSIAGKIREAADLEEAIALDILNSFKTRSKR</sequence>
<protein>
    <recommendedName>
        <fullName evidence="3">Butirosin biosynthesis protein H, N-terminal</fullName>
    </recommendedName>
</protein>
<organism evidence="1 2">
    <name type="scientific">Alkaliphilus peptidifermentans DSM 18978</name>
    <dbReference type="NCBI Taxonomy" id="1120976"/>
    <lineage>
        <taxon>Bacteria</taxon>
        <taxon>Bacillati</taxon>
        <taxon>Bacillota</taxon>
        <taxon>Clostridia</taxon>
        <taxon>Peptostreptococcales</taxon>
        <taxon>Natronincolaceae</taxon>
        <taxon>Alkaliphilus</taxon>
    </lineage>
</organism>
<accession>A0A1G5K5X2</accession>
<reference evidence="1 2" key="1">
    <citation type="submission" date="2016-10" db="EMBL/GenBank/DDBJ databases">
        <authorList>
            <person name="de Groot N.N."/>
        </authorList>
    </citation>
    <scope>NUCLEOTIDE SEQUENCE [LARGE SCALE GENOMIC DNA]</scope>
    <source>
        <strain evidence="1 2">DSM 18978</strain>
    </source>
</reference>
<dbReference type="Proteomes" id="UP000198636">
    <property type="component" value="Unassembled WGS sequence"/>
</dbReference>
<dbReference type="RefSeq" id="WP_091545619.1">
    <property type="nucleotide sequence ID" value="NZ_FMUS01000024.1"/>
</dbReference>
<name>A0A1G5K5X2_9FIRM</name>
<dbReference type="EMBL" id="FMUS01000024">
    <property type="protein sequence ID" value="SCY96022.1"/>
    <property type="molecule type" value="Genomic_DNA"/>
</dbReference>
<dbReference type="OrthoDB" id="2630463at2"/>
<proteinExistence type="predicted"/>
<keyword evidence="2" id="KW-1185">Reference proteome</keyword>